<dbReference type="CDD" id="cd04794">
    <property type="entry name" value="euk_LANCL"/>
    <property type="match status" value="1"/>
</dbReference>
<reference evidence="4 5" key="1">
    <citation type="journal article" date="2013" name="Nat. Genet.">
        <title>The genome of the hydatid tapeworm Echinococcus granulosus.</title>
        <authorList>
            <person name="Zheng H."/>
            <person name="Zhang W."/>
            <person name="Zhang L."/>
            <person name="Zhang Z."/>
            <person name="Li J."/>
            <person name="Lu G."/>
            <person name="Zhu Y."/>
            <person name="Wang Y."/>
            <person name="Huang Y."/>
            <person name="Liu J."/>
            <person name="Kang H."/>
            <person name="Chen J."/>
            <person name="Wang L."/>
            <person name="Chen A."/>
            <person name="Yu S."/>
            <person name="Gao Z."/>
            <person name="Jin L."/>
            <person name="Gu W."/>
            <person name="Wang Z."/>
            <person name="Zhao L."/>
            <person name="Shi B."/>
            <person name="Wen H."/>
            <person name="Lin R."/>
            <person name="Jones M.K."/>
            <person name="Brejova B."/>
            <person name="Vinar T."/>
            <person name="Zhao G."/>
            <person name="McManus D.P."/>
            <person name="Chen Z."/>
            <person name="Zhou Y."/>
            <person name="Wang S."/>
        </authorList>
    </citation>
    <scope>NUCLEOTIDE SEQUENCE [LARGE SCALE GENOMIC DNA]</scope>
</reference>
<comment type="caution">
    <text evidence="4">The sequence shown here is derived from an EMBL/GenBank/DDBJ whole genome shotgun (WGS) entry which is preliminary data.</text>
</comment>
<dbReference type="InterPro" id="IPR012341">
    <property type="entry name" value="6hp_glycosidase-like_sf"/>
</dbReference>
<keyword evidence="3" id="KW-0812">Transmembrane</keyword>
<dbReference type="OMA" id="AVCEQEH"/>
<dbReference type="GO" id="GO:0046872">
    <property type="term" value="F:metal ion binding"/>
    <property type="evidence" value="ECO:0007669"/>
    <property type="project" value="UniProtKB-KW"/>
</dbReference>
<dbReference type="InterPro" id="IPR020464">
    <property type="entry name" value="LanC-like_prot_euk"/>
</dbReference>
<dbReference type="GO" id="GO:0005975">
    <property type="term" value="P:carbohydrate metabolic process"/>
    <property type="evidence" value="ECO:0007669"/>
    <property type="project" value="InterPro"/>
</dbReference>
<evidence type="ECO:0000313" key="5">
    <source>
        <dbReference type="Proteomes" id="UP000019149"/>
    </source>
</evidence>
<dbReference type="Proteomes" id="UP000019149">
    <property type="component" value="Unassembled WGS sequence"/>
</dbReference>
<feature type="binding site" evidence="2">
    <location>
        <position position="342"/>
    </location>
    <ligand>
        <name>Zn(2+)</name>
        <dbReference type="ChEBI" id="CHEBI:29105"/>
    </ligand>
</feature>
<accession>W6UJW5</accession>
<dbReference type="SUPFAM" id="SSF158745">
    <property type="entry name" value="LanC-like"/>
    <property type="match status" value="1"/>
</dbReference>
<evidence type="ECO:0000256" key="1">
    <source>
        <dbReference type="ARBA" id="ARBA00007179"/>
    </source>
</evidence>
<dbReference type="EMBL" id="APAU02000017">
    <property type="protein sequence ID" value="EUB61830.1"/>
    <property type="molecule type" value="Genomic_DNA"/>
</dbReference>
<keyword evidence="5" id="KW-1185">Reference proteome</keyword>
<dbReference type="RefSeq" id="XP_024353026.1">
    <property type="nucleotide sequence ID" value="XM_024492625.1"/>
</dbReference>
<dbReference type="PANTHER" id="PTHR12736:SF7">
    <property type="entry name" value="LANC-LIKE PROTEIN 3"/>
    <property type="match status" value="1"/>
</dbReference>
<sequence length="518" mass="57101">MGCKIKWTLCAGTAFVLRCRKSGRVFLLFCHVLGSAGVLHIVLGTMRYFQNPYVGPHGEVPSSTPLPSVDDFAQMASDMVKDCFQVSCRKISIHDGGLYVGGIGVAWAALRVMQRLGEKGFEAFLPQVRKYIEGIVNKAAQDAPRDTEERLSFLLGMPGVWLTAAYLYQLSGEVVERDRFLGLYAQLAPVFASLQPGNTKVIFSQGSDEFFIGRAGYLCGLHELRKVTSEAVVSDETIFAICDAIIDSGRAYAKRHYSQCPLMFAYHGTEYLGAAHGLAGILFALLLFPQYLQTHKAAAEAVRAAVDYLIAVTPPDTGNLPVATDELPPHRRSASDELVHWCHGDAGVVYVYARAYVLWKDEKYLREVVRCADVAWHKGLLKKGPGLCHGVAGSGYTQLAALRVTGEQRYAERARACAAFLHSEVFLREARRPDNPASLFEGRAGTSLFLADLTHPELAAFPFMDPFEIVCEEGHYWRLMSPPAEVAALAVVLSSRWEIYLAMVGRIILEKVANLLMQ</sequence>
<proteinExistence type="inferred from homology"/>
<dbReference type="CTD" id="36339091"/>
<dbReference type="InterPro" id="IPR007822">
    <property type="entry name" value="LANC-like"/>
</dbReference>
<dbReference type="PRINTS" id="PR01951">
    <property type="entry name" value="LANCEUKARYTE"/>
</dbReference>
<dbReference type="SMART" id="SM01260">
    <property type="entry name" value="LANC_like"/>
    <property type="match status" value="1"/>
</dbReference>
<dbReference type="OrthoDB" id="10257263at2759"/>
<dbReference type="GO" id="GO:0031179">
    <property type="term" value="P:peptide modification"/>
    <property type="evidence" value="ECO:0007669"/>
    <property type="project" value="InterPro"/>
</dbReference>
<dbReference type="AlphaFoldDB" id="W6UJW5"/>
<dbReference type="PRINTS" id="PR01950">
    <property type="entry name" value="LANCSUPER"/>
</dbReference>
<dbReference type="Pfam" id="PF05147">
    <property type="entry name" value="LANC_like"/>
    <property type="match status" value="1"/>
</dbReference>
<keyword evidence="2" id="KW-0862">Zinc</keyword>
<dbReference type="PANTHER" id="PTHR12736">
    <property type="entry name" value="LANC-LIKE PROTEIN"/>
    <property type="match status" value="1"/>
</dbReference>
<evidence type="ECO:0000256" key="3">
    <source>
        <dbReference type="SAM" id="Phobius"/>
    </source>
</evidence>
<gene>
    <name evidence="4" type="ORF">EGR_03376</name>
</gene>
<comment type="similarity">
    <text evidence="1">Belongs to the LanC-like protein family.</text>
</comment>
<evidence type="ECO:0000256" key="2">
    <source>
        <dbReference type="PIRSR" id="PIRSR607822-1"/>
    </source>
</evidence>
<dbReference type="KEGG" id="egl:EGR_03376"/>
<dbReference type="GeneID" id="36339091"/>
<organism evidence="4 5">
    <name type="scientific">Echinococcus granulosus</name>
    <name type="common">Hydatid tapeworm</name>
    <dbReference type="NCBI Taxonomy" id="6210"/>
    <lineage>
        <taxon>Eukaryota</taxon>
        <taxon>Metazoa</taxon>
        <taxon>Spiralia</taxon>
        <taxon>Lophotrochozoa</taxon>
        <taxon>Platyhelminthes</taxon>
        <taxon>Cestoda</taxon>
        <taxon>Eucestoda</taxon>
        <taxon>Cyclophyllidea</taxon>
        <taxon>Taeniidae</taxon>
        <taxon>Echinococcus</taxon>
        <taxon>Echinococcus granulosus group</taxon>
    </lineage>
</organism>
<dbReference type="Gene3D" id="1.50.10.10">
    <property type="match status" value="1"/>
</dbReference>
<protein>
    <submittedName>
        <fullName evidence="4">LanC-like protein</fullName>
    </submittedName>
</protein>
<feature type="transmembrane region" description="Helical" evidence="3">
    <location>
        <begin position="25"/>
        <end position="43"/>
    </location>
</feature>
<keyword evidence="3" id="KW-0472">Membrane</keyword>
<keyword evidence="2" id="KW-0479">Metal-binding</keyword>
<evidence type="ECO:0000313" key="4">
    <source>
        <dbReference type="EMBL" id="EUB61830.1"/>
    </source>
</evidence>
<keyword evidence="3" id="KW-1133">Transmembrane helix</keyword>
<feature type="binding site" evidence="2">
    <location>
        <position position="389"/>
    </location>
    <ligand>
        <name>Zn(2+)</name>
        <dbReference type="ChEBI" id="CHEBI:29105"/>
    </ligand>
</feature>
<dbReference type="GO" id="GO:0005886">
    <property type="term" value="C:plasma membrane"/>
    <property type="evidence" value="ECO:0007669"/>
    <property type="project" value="TreeGrafter"/>
</dbReference>
<name>W6UJW5_ECHGR</name>
<feature type="binding site" evidence="2">
    <location>
        <position position="388"/>
    </location>
    <ligand>
        <name>Zn(2+)</name>
        <dbReference type="ChEBI" id="CHEBI:29105"/>
    </ligand>
</feature>